<evidence type="ECO:0000259" key="5">
    <source>
        <dbReference type="PROSITE" id="PS50054"/>
    </source>
</evidence>
<dbReference type="AlphaFoldDB" id="A0A9N8YTU8"/>
<evidence type="ECO:0000256" key="2">
    <source>
        <dbReference type="ARBA" id="ARBA00022490"/>
    </source>
</evidence>
<evidence type="ECO:0000256" key="1">
    <source>
        <dbReference type="ARBA" id="ARBA00004496"/>
    </source>
</evidence>
<dbReference type="CDD" id="cd14528">
    <property type="entry name" value="PFA-DSP_Siw14"/>
    <property type="match status" value="1"/>
</dbReference>
<dbReference type="GO" id="GO:0016791">
    <property type="term" value="F:phosphatase activity"/>
    <property type="evidence" value="ECO:0007669"/>
    <property type="project" value="InterPro"/>
</dbReference>
<dbReference type="FunFam" id="3.90.190.10:FF:000035">
    <property type="entry name" value="Tyrosine phosphatase, putative"/>
    <property type="match status" value="1"/>
</dbReference>
<feature type="compositionally biased region" description="Polar residues" evidence="4">
    <location>
        <begin position="1"/>
        <end position="26"/>
    </location>
</feature>
<keyword evidence="2" id="KW-0963">Cytoplasm</keyword>
<dbReference type="OrthoDB" id="6375174at2759"/>
<keyword evidence="3" id="KW-0378">Hydrolase</keyword>
<dbReference type="Gene3D" id="3.90.190.10">
    <property type="entry name" value="Protein tyrosine phosphatase superfamily"/>
    <property type="match status" value="1"/>
</dbReference>
<dbReference type="Proteomes" id="UP000789342">
    <property type="component" value="Unassembled WGS sequence"/>
</dbReference>
<dbReference type="PRINTS" id="PR01911">
    <property type="entry name" value="PFDSPHPHTASE"/>
</dbReference>
<dbReference type="PROSITE" id="PS50054">
    <property type="entry name" value="TYR_PHOSPHATASE_DUAL"/>
    <property type="match status" value="1"/>
</dbReference>
<name>A0A9N8YTU8_9GLOM</name>
<dbReference type="GO" id="GO:0052840">
    <property type="term" value="F:inositol diphosphate tetrakisphosphate diphosphatase activity"/>
    <property type="evidence" value="ECO:0007669"/>
    <property type="project" value="TreeGrafter"/>
</dbReference>
<evidence type="ECO:0000256" key="4">
    <source>
        <dbReference type="SAM" id="MobiDB-lite"/>
    </source>
</evidence>
<comment type="subcellular location">
    <subcellularLocation>
        <location evidence="1">Cytoplasm</location>
    </subcellularLocation>
</comment>
<dbReference type="InterPro" id="IPR020428">
    <property type="entry name" value="PFA-DSPs"/>
</dbReference>
<dbReference type="GO" id="GO:0005737">
    <property type="term" value="C:cytoplasm"/>
    <property type="evidence" value="ECO:0007669"/>
    <property type="project" value="UniProtKB-SubCell"/>
</dbReference>
<feature type="domain" description="Tyrosine-protein phosphatase" evidence="5">
    <location>
        <begin position="38"/>
        <end position="186"/>
    </location>
</feature>
<dbReference type="InterPro" id="IPR029021">
    <property type="entry name" value="Prot-tyrosine_phosphatase-like"/>
</dbReference>
<accession>A0A9N8YTU8</accession>
<sequence length="192" mass="22165">MNISFTSVTVPTTTNSDDSPRNSSNAGEEVKVMVPPLNFAMVAPGVYRSGHPNRQNFPFLKKLELKSIIYLSSDDIREELDQFAREQKIQIFHYRIDGNKEPFVEIDEKKISNALVKVLDVRNHPVLIHCNKGKHRIGCLVGCLRKLQKWSMTSIFDEYRRFAGTKVLPDQEFIEIFSEHVPYDPKFKPAWL</sequence>
<organism evidence="6 7">
    <name type="scientific">Acaulospora morrowiae</name>
    <dbReference type="NCBI Taxonomy" id="94023"/>
    <lineage>
        <taxon>Eukaryota</taxon>
        <taxon>Fungi</taxon>
        <taxon>Fungi incertae sedis</taxon>
        <taxon>Mucoromycota</taxon>
        <taxon>Glomeromycotina</taxon>
        <taxon>Glomeromycetes</taxon>
        <taxon>Diversisporales</taxon>
        <taxon>Acaulosporaceae</taxon>
        <taxon>Acaulospora</taxon>
    </lineage>
</organism>
<comment type="caution">
    <text evidence="6">The sequence shown here is derived from an EMBL/GenBank/DDBJ whole genome shotgun (WGS) entry which is preliminary data.</text>
</comment>
<gene>
    <name evidence="6" type="ORF">AMORRO_LOCUS627</name>
</gene>
<evidence type="ECO:0000313" key="7">
    <source>
        <dbReference type="Proteomes" id="UP000789342"/>
    </source>
</evidence>
<dbReference type="InterPro" id="IPR020422">
    <property type="entry name" value="TYR_PHOSPHATASE_DUAL_dom"/>
</dbReference>
<feature type="region of interest" description="Disordered" evidence="4">
    <location>
        <begin position="1"/>
        <end position="28"/>
    </location>
</feature>
<dbReference type="Pfam" id="PF03162">
    <property type="entry name" value="Y_phosphatase2"/>
    <property type="match status" value="1"/>
</dbReference>
<dbReference type="SUPFAM" id="SSF52799">
    <property type="entry name" value="(Phosphotyrosine protein) phosphatases II"/>
    <property type="match status" value="1"/>
</dbReference>
<reference evidence="6" key="1">
    <citation type="submission" date="2021-06" db="EMBL/GenBank/DDBJ databases">
        <authorList>
            <person name="Kallberg Y."/>
            <person name="Tangrot J."/>
            <person name="Rosling A."/>
        </authorList>
    </citation>
    <scope>NUCLEOTIDE SEQUENCE</scope>
    <source>
        <strain evidence="6">CL551</strain>
    </source>
</reference>
<protein>
    <submittedName>
        <fullName evidence="6">13566_t:CDS:1</fullName>
    </submittedName>
</protein>
<proteinExistence type="predicted"/>
<dbReference type="PANTHER" id="PTHR31126:SF48">
    <property type="entry name" value="INOSITOL PHOSPHATASE SIW14"/>
    <property type="match status" value="1"/>
</dbReference>
<dbReference type="EMBL" id="CAJVPV010000189">
    <property type="protein sequence ID" value="CAG8446238.1"/>
    <property type="molecule type" value="Genomic_DNA"/>
</dbReference>
<evidence type="ECO:0000256" key="3">
    <source>
        <dbReference type="ARBA" id="ARBA00022801"/>
    </source>
</evidence>
<keyword evidence="7" id="KW-1185">Reference proteome</keyword>
<evidence type="ECO:0000313" key="6">
    <source>
        <dbReference type="EMBL" id="CAG8446238.1"/>
    </source>
</evidence>
<dbReference type="InterPro" id="IPR004861">
    <property type="entry name" value="Siw14-like"/>
</dbReference>
<dbReference type="PANTHER" id="PTHR31126">
    <property type="entry name" value="TYROSINE-PROTEIN PHOSPHATASE"/>
    <property type="match status" value="1"/>
</dbReference>